<dbReference type="SUPFAM" id="SSF161098">
    <property type="entry name" value="MetI-like"/>
    <property type="match status" value="1"/>
</dbReference>
<evidence type="ECO:0000256" key="1">
    <source>
        <dbReference type="ARBA" id="ARBA00004651"/>
    </source>
</evidence>
<dbReference type="InterPro" id="IPR035906">
    <property type="entry name" value="MetI-like_sf"/>
</dbReference>
<dbReference type="Proteomes" id="UP000214880">
    <property type="component" value="Unassembled WGS sequence"/>
</dbReference>
<feature type="domain" description="ABC transmembrane type-1" evidence="8">
    <location>
        <begin position="67"/>
        <end position="243"/>
    </location>
</feature>
<feature type="transmembrane region" description="Helical" evidence="7">
    <location>
        <begin position="12"/>
        <end position="32"/>
    </location>
</feature>
<keyword evidence="4 7" id="KW-0812">Transmembrane</keyword>
<keyword evidence="2 7" id="KW-0813">Transport</keyword>
<evidence type="ECO:0000256" key="6">
    <source>
        <dbReference type="ARBA" id="ARBA00023136"/>
    </source>
</evidence>
<dbReference type="GO" id="GO:0005886">
    <property type="term" value="C:plasma membrane"/>
    <property type="evidence" value="ECO:0007669"/>
    <property type="project" value="UniProtKB-SubCell"/>
</dbReference>
<comment type="subcellular location">
    <subcellularLocation>
        <location evidence="1 7">Cell membrane</location>
        <topology evidence="1 7">Multi-pass membrane protein</topology>
    </subcellularLocation>
</comment>
<feature type="transmembrane region" description="Helical" evidence="7">
    <location>
        <begin position="112"/>
        <end position="136"/>
    </location>
</feature>
<keyword evidence="5 7" id="KW-1133">Transmembrane helix</keyword>
<dbReference type="STRING" id="146817.SAMN04488502_10721"/>
<feature type="transmembrane region" description="Helical" evidence="7">
    <location>
        <begin position="226"/>
        <end position="244"/>
    </location>
</feature>
<dbReference type="AlphaFoldDB" id="A0A1G9VRZ8"/>
<evidence type="ECO:0000259" key="8">
    <source>
        <dbReference type="PROSITE" id="PS50928"/>
    </source>
</evidence>
<dbReference type="RefSeq" id="WP_245698150.1">
    <property type="nucleotide sequence ID" value="NZ_FNHB01000007.1"/>
</dbReference>
<dbReference type="InterPro" id="IPR000515">
    <property type="entry name" value="MetI-like"/>
</dbReference>
<keyword evidence="10" id="KW-1185">Reference proteome</keyword>
<gene>
    <name evidence="9" type="ORF">SAMN04488502_10721</name>
</gene>
<dbReference type="Gene3D" id="1.10.3720.10">
    <property type="entry name" value="MetI-like"/>
    <property type="match status" value="1"/>
</dbReference>
<dbReference type="Pfam" id="PF00528">
    <property type="entry name" value="BPD_transp_1"/>
    <property type="match status" value="1"/>
</dbReference>
<dbReference type="PANTHER" id="PTHR30151">
    <property type="entry name" value="ALKANE SULFONATE ABC TRANSPORTER-RELATED, MEMBRANE SUBUNIT"/>
    <property type="match status" value="1"/>
</dbReference>
<name>A0A1G9VRZ8_9FIRM</name>
<dbReference type="FunFam" id="1.10.3720.10:FF:000003">
    <property type="entry name" value="Aliphatic sulfonate ABC transporter permease"/>
    <property type="match status" value="1"/>
</dbReference>
<dbReference type="EMBL" id="FNHB01000007">
    <property type="protein sequence ID" value="SDM74883.1"/>
    <property type="molecule type" value="Genomic_DNA"/>
</dbReference>
<feature type="transmembrane region" description="Helical" evidence="7">
    <location>
        <begin position="169"/>
        <end position="188"/>
    </location>
</feature>
<evidence type="ECO:0000256" key="4">
    <source>
        <dbReference type="ARBA" id="ARBA00022692"/>
    </source>
</evidence>
<sequence length="261" mass="28976">MIIRILQRLTAFFQRFLAIILFLALWEALPRFGFVDPFFLPMLSVVLDAILAMLKTGELFQHLGASLQRTLIGFFLGFVVSVALGLLIGWFSKVERFADPLLQAFRQTSALALFPVFILFFGIGEVSKIAIIYWGVQWPILLNTISGVKNVDPLLIKSARSMGASKLTIFFRVVLPASLPAIFTGARLSATTSILILIAAEMVGAKAGLGFLVFDTQQKFQIPRMYAAILLMSLLGYCANYTLVHLEKKYTSWRSGLTVGE</sequence>
<keyword evidence="6 7" id="KW-0472">Membrane</keyword>
<proteinExistence type="inferred from homology"/>
<feature type="transmembrane region" description="Helical" evidence="7">
    <location>
        <begin position="72"/>
        <end position="92"/>
    </location>
</feature>
<evidence type="ECO:0000256" key="3">
    <source>
        <dbReference type="ARBA" id="ARBA00022475"/>
    </source>
</evidence>
<evidence type="ECO:0000256" key="2">
    <source>
        <dbReference type="ARBA" id="ARBA00022448"/>
    </source>
</evidence>
<evidence type="ECO:0000256" key="5">
    <source>
        <dbReference type="ARBA" id="ARBA00022989"/>
    </source>
</evidence>
<dbReference type="PANTHER" id="PTHR30151:SF0">
    <property type="entry name" value="ABC TRANSPORTER PERMEASE PROTEIN MJ0413-RELATED"/>
    <property type="match status" value="1"/>
</dbReference>
<protein>
    <submittedName>
        <fullName evidence="9">NitT/TauT family transport system permease protein</fullName>
    </submittedName>
</protein>
<feature type="transmembrane region" description="Helical" evidence="7">
    <location>
        <begin position="194"/>
        <end position="214"/>
    </location>
</feature>
<organism evidence="9 10">
    <name type="scientific">Dendrosporobacter quercicolus</name>
    <dbReference type="NCBI Taxonomy" id="146817"/>
    <lineage>
        <taxon>Bacteria</taxon>
        <taxon>Bacillati</taxon>
        <taxon>Bacillota</taxon>
        <taxon>Negativicutes</taxon>
        <taxon>Selenomonadales</taxon>
        <taxon>Sporomusaceae</taxon>
        <taxon>Dendrosporobacter</taxon>
    </lineage>
</organism>
<dbReference type="CDD" id="cd06261">
    <property type="entry name" value="TM_PBP2"/>
    <property type="match status" value="1"/>
</dbReference>
<evidence type="ECO:0000256" key="7">
    <source>
        <dbReference type="RuleBase" id="RU363032"/>
    </source>
</evidence>
<comment type="similarity">
    <text evidence="7">Belongs to the binding-protein-dependent transport system permease family.</text>
</comment>
<keyword evidence="3" id="KW-1003">Cell membrane</keyword>
<evidence type="ECO:0000313" key="9">
    <source>
        <dbReference type="EMBL" id="SDM74883.1"/>
    </source>
</evidence>
<dbReference type="PROSITE" id="PS50928">
    <property type="entry name" value="ABC_TM1"/>
    <property type="match status" value="1"/>
</dbReference>
<reference evidence="9 10" key="1">
    <citation type="submission" date="2016-10" db="EMBL/GenBank/DDBJ databases">
        <authorList>
            <person name="de Groot N.N."/>
        </authorList>
    </citation>
    <scope>NUCLEOTIDE SEQUENCE [LARGE SCALE GENOMIC DNA]</scope>
    <source>
        <strain evidence="9 10">DSM 1736</strain>
    </source>
</reference>
<accession>A0A1G9VRZ8</accession>
<dbReference type="GO" id="GO:0042918">
    <property type="term" value="P:alkanesulfonate transmembrane transport"/>
    <property type="evidence" value="ECO:0007669"/>
    <property type="project" value="UniProtKB-ARBA"/>
</dbReference>
<evidence type="ECO:0000313" key="10">
    <source>
        <dbReference type="Proteomes" id="UP000214880"/>
    </source>
</evidence>